<gene>
    <name evidence="3" type="ORF">RJ639_045462</name>
</gene>
<protein>
    <recommendedName>
        <fullName evidence="2">Glycosyltransferase N-terminal domain-containing protein</fullName>
    </recommendedName>
</protein>
<reference evidence="3" key="1">
    <citation type="submission" date="2022-12" db="EMBL/GenBank/DDBJ databases">
        <title>Draft genome assemblies for two species of Escallonia (Escalloniales).</title>
        <authorList>
            <person name="Chanderbali A."/>
            <person name="Dervinis C."/>
            <person name="Anghel I."/>
            <person name="Soltis D."/>
            <person name="Soltis P."/>
            <person name="Zapata F."/>
        </authorList>
    </citation>
    <scope>NUCLEOTIDE SEQUENCE</scope>
    <source>
        <strain evidence="3">UCBG64.0493</strain>
        <tissue evidence="3">Leaf</tissue>
    </source>
</reference>
<dbReference type="Gene3D" id="3.40.50.2000">
    <property type="entry name" value="Glycogen Phosphorylase B"/>
    <property type="match status" value="3"/>
</dbReference>
<name>A0AA88W505_9ASTE</name>
<dbReference type="EMBL" id="JAVXUP010000784">
    <property type="protein sequence ID" value="KAK3020997.1"/>
    <property type="molecule type" value="Genomic_DNA"/>
</dbReference>
<feature type="domain" description="Glycosyltransferase N-terminal" evidence="2">
    <location>
        <begin position="10"/>
        <end position="45"/>
    </location>
</feature>
<organism evidence="3 4">
    <name type="scientific">Escallonia herrerae</name>
    <dbReference type="NCBI Taxonomy" id="1293975"/>
    <lineage>
        <taxon>Eukaryota</taxon>
        <taxon>Viridiplantae</taxon>
        <taxon>Streptophyta</taxon>
        <taxon>Embryophyta</taxon>
        <taxon>Tracheophyta</taxon>
        <taxon>Spermatophyta</taxon>
        <taxon>Magnoliopsida</taxon>
        <taxon>eudicotyledons</taxon>
        <taxon>Gunneridae</taxon>
        <taxon>Pentapetalae</taxon>
        <taxon>asterids</taxon>
        <taxon>campanulids</taxon>
        <taxon>Escalloniales</taxon>
        <taxon>Escalloniaceae</taxon>
        <taxon>Escallonia</taxon>
    </lineage>
</organism>
<evidence type="ECO:0000313" key="4">
    <source>
        <dbReference type="Proteomes" id="UP001188597"/>
    </source>
</evidence>
<dbReference type="GO" id="GO:0080043">
    <property type="term" value="F:quercetin 3-O-glucosyltransferase activity"/>
    <property type="evidence" value="ECO:0007669"/>
    <property type="project" value="TreeGrafter"/>
</dbReference>
<dbReference type="Pfam" id="PF26168">
    <property type="entry name" value="Glyco_transf_N"/>
    <property type="match status" value="1"/>
</dbReference>
<accession>A0AA88W505</accession>
<comment type="caution">
    <text evidence="3">The sequence shown here is derived from an EMBL/GenBank/DDBJ whole genome shotgun (WGS) entry which is preliminary data.</text>
</comment>
<dbReference type="SUPFAM" id="SSF53756">
    <property type="entry name" value="UDP-Glycosyltransferase/glycogen phosphorylase"/>
    <property type="match status" value="1"/>
</dbReference>
<evidence type="ECO:0000256" key="1">
    <source>
        <dbReference type="ARBA" id="ARBA00009995"/>
    </source>
</evidence>
<dbReference type="GO" id="GO:0080044">
    <property type="term" value="F:quercetin 7-O-glucosyltransferase activity"/>
    <property type="evidence" value="ECO:0007669"/>
    <property type="project" value="TreeGrafter"/>
</dbReference>
<comment type="similarity">
    <text evidence="1">Belongs to the UDP-glycosyltransferase family.</text>
</comment>
<proteinExistence type="inferred from homology"/>
<keyword evidence="4" id="KW-1185">Reference proteome</keyword>
<dbReference type="PANTHER" id="PTHR11926:SF1560">
    <property type="entry name" value="UDP-GLYCOSYLTRANSFERASE 74E1-RELATED"/>
    <property type="match status" value="1"/>
</dbReference>
<evidence type="ECO:0000313" key="3">
    <source>
        <dbReference type="EMBL" id="KAK3020997.1"/>
    </source>
</evidence>
<dbReference type="InterPro" id="IPR058980">
    <property type="entry name" value="Glyco_transf_N"/>
</dbReference>
<dbReference type="Proteomes" id="UP001188597">
    <property type="component" value="Unassembled WGS sequence"/>
</dbReference>
<dbReference type="PANTHER" id="PTHR11926">
    <property type="entry name" value="GLUCOSYL/GLUCURONOSYL TRANSFERASES"/>
    <property type="match status" value="1"/>
</dbReference>
<dbReference type="AlphaFoldDB" id="A0AA88W505"/>
<evidence type="ECO:0000259" key="2">
    <source>
        <dbReference type="Pfam" id="PF26168"/>
    </source>
</evidence>
<sequence>MGSIKPHALVLPFPVQGHINPMLQFSKRLASKGVKVTLVATTNSIQPPDNSIDIEYIPDGSDQTDQKKDAGLERFKSVASRVLPDLIEKLNGYGSCPVKLVVYDSILPWALDIAHELGLYGASFFTQSCAVSAIYYHTSRGSLEIGSLEGENVVLPSMPLMGVKDLPSFISDMDAYPALLRHVLDRFSNFAKANWLLFNSFDELECEAGVRVKVDGEGMIRREEIEICIREVMEGERGKELKRNAVRWKEFAKEAVDEGGSSDKHIDEFISELCVDE</sequence>